<keyword evidence="1" id="KW-0328">Glycosyltransferase</keyword>
<dbReference type="AlphaFoldDB" id="A0A1I3Z0P4"/>
<organism evidence="4 5">
    <name type="scientific">Marinilactibacillus piezotolerans</name>
    <dbReference type="NCBI Taxonomy" id="258723"/>
    <lineage>
        <taxon>Bacteria</taxon>
        <taxon>Bacillati</taxon>
        <taxon>Bacillota</taxon>
        <taxon>Bacilli</taxon>
        <taxon>Lactobacillales</taxon>
        <taxon>Carnobacteriaceae</taxon>
        <taxon>Marinilactibacillus</taxon>
    </lineage>
</organism>
<reference evidence="5" key="1">
    <citation type="submission" date="2016-10" db="EMBL/GenBank/DDBJ databases">
        <authorList>
            <person name="Varghese N."/>
            <person name="Submissions S."/>
        </authorList>
    </citation>
    <scope>NUCLEOTIDE SEQUENCE [LARGE SCALE GENOMIC DNA]</scope>
    <source>
        <strain evidence="5">DSM 16108</strain>
    </source>
</reference>
<accession>A0A1I3Z0P4</accession>
<dbReference type="RefSeq" id="WP_072695247.1">
    <property type="nucleotide sequence ID" value="NZ_FOSJ01000027.1"/>
</dbReference>
<dbReference type="PANTHER" id="PTHR22916:SF51">
    <property type="entry name" value="GLYCOSYLTRANSFERASE EPSH-RELATED"/>
    <property type="match status" value="1"/>
</dbReference>
<dbReference type="GO" id="GO:0016757">
    <property type="term" value="F:glycosyltransferase activity"/>
    <property type="evidence" value="ECO:0007669"/>
    <property type="project" value="UniProtKB-KW"/>
</dbReference>
<dbReference type="Pfam" id="PF00535">
    <property type="entry name" value="Glycos_transf_2"/>
    <property type="match status" value="1"/>
</dbReference>
<dbReference type="Proteomes" id="UP000199589">
    <property type="component" value="Unassembled WGS sequence"/>
</dbReference>
<dbReference type="Gene3D" id="3.90.550.10">
    <property type="entry name" value="Spore Coat Polysaccharide Biosynthesis Protein SpsA, Chain A"/>
    <property type="match status" value="1"/>
</dbReference>
<dbReference type="CDD" id="cd00761">
    <property type="entry name" value="Glyco_tranf_GTA_type"/>
    <property type="match status" value="1"/>
</dbReference>
<sequence>MFEVSIIMPVYNVSAHLPRAIQSALNQTKMDFELILVNDGSTDDSGAICDHFAEEEPLLIQVIHQKNQGSGMARNAGLRKAKGKYIYFADPDDYFSPTLLADNVRLAEEKKADVVVFGYTREVEGKPEDLEILLPRQPHFYTQEGFRKHFRNFYHFSPYSLWNKLYRRQYLIEHKIRFTNQKLGQDALFNINVYKEIKDVAFNRKAYYHYVTHDGSAVNRYRDDRFMMELNIALEFKKLVEHWGMEIEFNDLLKREFWNPVYLELANIAHPDCPMTEEEKVEWIKTICEEENIKHYVIQQDRKESNPFRYLLHQRIQKGKYLMAIQLMEKRNASANNYGKLFSKMKRFFTS</sequence>
<evidence type="ECO:0000313" key="5">
    <source>
        <dbReference type="Proteomes" id="UP000199589"/>
    </source>
</evidence>
<dbReference type="PANTHER" id="PTHR22916">
    <property type="entry name" value="GLYCOSYLTRANSFERASE"/>
    <property type="match status" value="1"/>
</dbReference>
<dbReference type="InterPro" id="IPR001173">
    <property type="entry name" value="Glyco_trans_2-like"/>
</dbReference>
<dbReference type="EMBL" id="FOSJ01000027">
    <property type="protein sequence ID" value="SFK37595.1"/>
    <property type="molecule type" value="Genomic_DNA"/>
</dbReference>
<dbReference type="STRING" id="258723.GCA_900169305_00724"/>
<evidence type="ECO:0000313" key="4">
    <source>
        <dbReference type="EMBL" id="SFK37595.1"/>
    </source>
</evidence>
<keyword evidence="5" id="KW-1185">Reference proteome</keyword>
<evidence type="ECO:0000256" key="1">
    <source>
        <dbReference type="ARBA" id="ARBA00022676"/>
    </source>
</evidence>
<feature type="domain" description="Glycosyltransferase 2-like" evidence="3">
    <location>
        <begin position="5"/>
        <end position="172"/>
    </location>
</feature>
<dbReference type="InterPro" id="IPR029044">
    <property type="entry name" value="Nucleotide-diphossugar_trans"/>
</dbReference>
<proteinExistence type="predicted"/>
<protein>
    <submittedName>
        <fullName evidence="4">Glycosyltransferase involved in cell wall bisynthesis</fullName>
    </submittedName>
</protein>
<name>A0A1I3Z0P4_9LACT</name>
<evidence type="ECO:0000259" key="3">
    <source>
        <dbReference type="Pfam" id="PF00535"/>
    </source>
</evidence>
<keyword evidence="2 4" id="KW-0808">Transferase</keyword>
<gene>
    <name evidence="4" type="ORF">SAMN04488569_102718</name>
</gene>
<evidence type="ECO:0000256" key="2">
    <source>
        <dbReference type="ARBA" id="ARBA00022679"/>
    </source>
</evidence>
<dbReference type="SUPFAM" id="SSF53448">
    <property type="entry name" value="Nucleotide-diphospho-sugar transferases"/>
    <property type="match status" value="1"/>
</dbReference>